<dbReference type="CDD" id="cd00158">
    <property type="entry name" value="RHOD"/>
    <property type="match status" value="2"/>
</dbReference>
<dbReference type="Pfam" id="PF00753">
    <property type="entry name" value="Lactamase_B"/>
    <property type="match status" value="1"/>
</dbReference>
<dbReference type="Pfam" id="PF00581">
    <property type="entry name" value="Rhodanese"/>
    <property type="match status" value="2"/>
</dbReference>
<dbReference type="PANTHER" id="PTHR43084:SF1">
    <property type="entry name" value="PERSULFIDE DIOXYGENASE ETHE1, MITOCHONDRIAL"/>
    <property type="match status" value="1"/>
</dbReference>
<dbReference type="OrthoDB" id="9784009at2"/>
<dbReference type="Gene3D" id="3.60.15.10">
    <property type="entry name" value="Ribonuclease Z/Hydroxyacylglutathione hydrolase-like"/>
    <property type="match status" value="1"/>
</dbReference>
<dbReference type="GO" id="GO:0046872">
    <property type="term" value="F:metal ion binding"/>
    <property type="evidence" value="ECO:0007669"/>
    <property type="project" value="UniProtKB-KW"/>
</dbReference>
<name>A0A2N3IA47_9BACT</name>
<dbReference type="AlphaFoldDB" id="A0A2N3IA47"/>
<dbReference type="Proteomes" id="UP000233387">
    <property type="component" value="Unassembled WGS sequence"/>
</dbReference>
<reference evidence="3 4" key="1">
    <citation type="submission" date="2017-06" db="EMBL/GenBank/DDBJ databases">
        <title>Raineya orbicola gen. nov., sp. nov. a slightly thermophilic bacterium of the phylum Bacteroidetes and the description of Raineyaceae fam. nov.</title>
        <authorList>
            <person name="Albuquerque L."/>
            <person name="Polonia A.R.M."/>
            <person name="Barroso C."/>
            <person name="Froufe H.J.C."/>
            <person name="Lage O."/>
            <person name="Lobo-Da-Cunha A."/>
            <person name="Egas C."/>
            <person name="Da Costa M.S."/>
        </authorList>
    </citation>
    <scope>NUCLEOTIDE SEQUENCE [LARGE SCALE GENOMIC DNA]</scope>
    <source>
        <strain evidence="3 4">SPSPC-11</strain>
    </source>
</reference>
<organism evidence="3 4">
    <name type="scientific">Raineya orbicola</name>
    <dbReference type="NCBI Taxonomy" id="2016530"/>
    <lineage>
        <taxon>Bacteria</taxon>
        <taxon>Pseudomonadati</taxon>
        <taxon>Bacteroidota</taxon>
        <taxon>Cytophagia</taxon>
        <taxon>Cytophagales</taxon>
        <taxon>Raineyaceae</taxon>
        <taxon>Raineya</taxon>
    </lineage>
</organism>
<dbReference type="SMART" id="SM00849">
    <property type="entry name" value="Lactamase_B"/>
    <property type="match status" value="1"/>
</dbReference>
<evidence type="ECO:0000259" key="2">
    <source>
        <dbReference type="PROSITE" id="PS50206"/>
    </source>
</evidence>
<evidence type="ECO:0000256" key="1">
    <source>
        <dbReference type="ARBA" id="ARBA00022723"/>
    </source>
</evidence>
<dbReference type="SMART" id="SM00450">
    <property type="entry name" value="RHOD"/>
    <property type="match status" value="2"/>
</dbReference>
<dbReference type="InterPro" id="IPR036873">
    <property type="entry name" value="Rhodanese-like_dom_sf"/>
</dbReference>
<feature type="domain" description="Rhodanese" evidence="2">
    <location>
        <begin position="269"/>
        <end position="360"/>
    </location>
</feature>
<dbReference type="PANTHER" id="PTHR43084">
    <property type="entry name" value="PERSULFIDE DIOXYGENASE ETHE1"/>
    <property type="match status" value="1"/>
</dbReference>
<dbReference type="InterPro" id="IPR044528">
    <property type="entry name" value="POD-like_MBL-fold"/>
</dbReference>
<dbReference type="GO" id="GO:0006749">
    <property type="term" value="P:glutathione metabolic process"/>
    <property type="evidence" value="ECO:0007669"/>
    <property type="project" value="InterPro"/>
</dbReference>
<dbReference type="EMBL" id="NKXO01000037">
    <property type="protein sequence ID" value="PKQ67202.1"/>
    <property type="molecule type" value="Genomic_DNA"/>
</dbReference>
<dbReference type="PROSITE" id="PS50206">
    <property type="entry name" value="RHODANESE_3"/>
    <property type="match status" value="2"/>
</dbReference>
<accession>A0A2N3IA47</accession>
<keyword evidence="1" id="KW-0479">Metal-binding</keyword>
<dbReference type="FunFam" id="3.60.15.10:FF:000030">
    <property type="entry name" value="Metallo-beta-lactamase family protein"/>
    <property type="match status" value="1"/>
</dbReference>
<keyword evidence="4" id="KW-1185">Reference proteome</keyword>
<dbReference type="SUPFAM" id="SSF56281">
    <property type="entry name" value="Metallo-hydrolase/oxidoreductase"/>
    <property type="match status" value="1"/>
</dbReference>
<dbReference type="GO" id="GO:0070813">
    <property type="term" value="P:hydrogen sulfide metabolic process"/>
    <property type="evidence" value="ECO:0007669"/>
    <property type="project" value="TreeGrafter"/>
</dbReference>
<gene>
    <name evidence="3" type="ORF">Rain11_2129</name>
</gene>
<sequence length="475" mass="52712">MKVEQIYTGCLAQGAYYIQSGNEVAIIDPLREVDAYIQKAEKNGAKIKYVLETHFHADFVSGHLDLAKKTGAKIVFGPNAKPAYEAYIAQDGEELPLGNTKIKVIHTPGHTMESTCFLLYNEQGKEYALFTGDTLFIGDVGRPDLAQKVKDDLTQEKLASHLYDSLHNKIMPLPDDIIVYPAHGAGSACGKNMSKETFDTLGHQKQVNYALQPMSREEFIQKVTEGLLPPPYYFPQNVVMNIKGYTSFDDVMKNALKPLSPDELEMVVEAHGALVLDSRKPDDFVKGFVPRSINIGLNGDFAVWVGTLITDIKQPLVIVTYNDRIEETITRLARVGYENVLGYLKGGFEAWKQAGKEVDEIETITAQELEERLKKEGDKAKVIDVRKLAEYYSQHVVNATHAPLAYINEHMADFAPDKTNYVHCAGGYRSVIACSILKARGIHNVVNIAGGFKAISEQSQIPVTDYVCASTMTQL</sequence>
<dbReference type="CDD" id="cd07724">
    <property type="entry name" value="POD-like_MBL-fold"/>
    <property type="match status" value="1"/>
</dbReference>
<protein>
    <submittedName>
        <fullName evidence="3">Metallo-beta-lactamase superfamily</fullName>
    </submittedName>
</protein>
<dbReference type="GO" id="GO:0050313">
    <property type="term" value="F:sulfur dioxygenase activity"/>
    <property type="evidence" value="ECO:0007669"/>
    <property type="project" value="InterPro"/>
</dbReference>
<dbReference type="InterPro" id="IPR001279">
    <property type="entry name" value="Metallo-B-lactamas"/>
</dbReference>
<feature type="domain" description="Rhodanese" evidence="2">
    <location>
        <begin position="376"/>
        <end position="464"/>
    </location>
</feature>
<evidence type="ECO:0000313" key="3">
    <source>
        <dbReference type="EMBL" id="PKQ67202.1"/>
    </source>
</evidence>
<dbReference type="InterPro" id="IPR051682">
    <property type="entry name" value="Mito_Persulfide_Diox"/>
</dbReference>
<evidence type="ECO:0000313" key="4">
    <source>
        <dbReference type="Proteomes" id="UP000233387"/>
    </source>
</evidence>
<dbReference type="InterPro" id="IPR001763">
    <property type="entry name" value="Rhodanese-like_dom"/>
</dbReference>
<proteinExistence type="predicted"/>
<dbReference type="InterPro" id="IPR036866">
    <property type="entry name" value="RibonucZ/Hydroxyglut_hydro"/>
</dbReference>
<dbReference type="SUPFAM" id="SSF52821">
    <property type="entry name" value="Rhodanese/Cell cycle control phosphatase"/>
    <property type="match status" value="2"/>
</dbReference>
<dbReference type="Gene3D" id="3.40.250.10">
    <property type="entry name" value="Rhodanese-like domain"/>
    <property type="match status" value="2"/>
</dbReference>
<dbReference type="RefSeq" id="WP_101359395.1">
    <property type="nucleotide sequence ID" value="NZ_NKXO01000037.1"/>
</dbReference>
<comment type="caution">
    <text evidence="3">The sequence shown here is derived from an EMBL/GenBank/DDBJ whole genome shotgun (WGS) entry which is preliminary data.</text>
</comment>